<dbReference type="Proteomes" id="UP000619244">
    <property type="component" value="Unassembled WGS sequence"/>
</dbReference>
<evidence type="ECO:0000313" key="4">
    <source>
        <dbReference type="Proteomes" id="UP000619244"/>
    </source>
</evidence>
<protein>
    <submittedName>
        <fullName evidence="3">Sulfate transporter</fullName>
    </submittedName>
</protein>
<dbReference type="InterPro" id="IPR036513">
    <property type="entry name" value="STAS_dom_sf"/>
</dbReference>
<evidence type="ECO:0000313" key="3">
    <source>
        <dbReference type="EMBL" id="GGX59264.1"/>
    </source>
</evidence>
<reference evidence="3" key="1">
    <citation type="journal article" date="2014" name="Int. J. Syst. Evol. Microbiol.">
        <title>Complete genome sequence of Corynebacterium casei LMG S-19264T (=DSM 44701T), isolated from a smear-ripened cheese.</title>
        <authorList>
            <consortium name="US DOE Joint Genome Institute (JGI-PGF)"/>
            <person name="Walter F."/>
            <person name="Albersmeier A."/>
            <person name="Kalinowski J."/>
            <person name="Ruckert C."/>
        </authorList>
    </citation>
    <scope>NUCLEOTIDE SEQUENCE</scope>
    <source>
        <strain evidence="3">JCM 4790</strain>
    </source>
</reference>
<reference evidence="3" key="2">
    <citation type="submission" date="2020-09" db="EMBL/GenBank/DDBJ databases">
        <authorList>
            <person name="Sun Q."/>
            <person name="Ohkuma M."/>
        </authorList>
    </citation>
    <scope>NUCLEOTIDE SEQUENCE</scope>
    <source>
        <strain evidence="3">JCM 4790</strain>
    </source>
</reference>
<dbReference type="Pfam" id="PF13466">
    <property type="entry name" value="STAS_2"/>
    <property type="match status" value="1"/>
</dbReference>
<proteinExistence type="predicted"/>
<dbReference type="EMBL" id="BMVU01000003">
    <property type="protein sequence ID" value="GGX59264.1"/>
    <property type="molecule type" value="Genomic_DNA"/>
</dbReference>
<name>A0A918KCZ3_9ACTN</name>
<dbReference type="Gene3D" id="3.30.750.24">
    <property type="entry name" value="STAS domain"/>
    <property type="match status" value="1"/>
</dbReference>
<dbReference type="InterPro" id="IPR002645">
    <property type="entry name" value="STAS_dom"/>
</dbReference>
<dbReference type="PROSITE" id="PS50801">
    <property type="entry name" value="STAS"/>
    <property type="match status" value="1"/>
</dbReference>
<feature type="domain" description="STAS" evidence="2">
    <location>
        <begin position="23"/>
        <end position="113"/>
    </location>
</feature>
<evidence type="ECO:0000259" key="2">
    <source>
        <dbReference type="PROSITE" id="PS50801"/>
    </source>
</evidence>
<accession>A0A918KCZ3</accession>
<dbReference type="InterPro" id="IPR058548">
    <property type="entry name" value="MlaB-like_STAS"/>
</dbReference>
<evidence type="ECO:0000256" key="1">
    <source>
        <dbReference type="SAM" id="MobiDB-lite"/>
    </source>
</evidence>
<dbReference type="SUPFAM" id="SSF52091">
    <property type="entry name" value="SpoIIaa-like"/>
    <property type="match status" value="1"/>
</dbReference>
<feature type="region of interest" description="Disordered" evidence="1">
    <location>
        <begin position="111"/>
        <end position="137"/>
    </location>
</feature>
<sequence>MTPYQPSGFSLTTRISSAHTLELAIRGDLDYDTGDEFSTAVNEALDAHVRRHGTALRHLHLDCAELRAIDSIGLSALLALRRRTHPAGVTLYFRHEPVYLTRMLEVTGTTEYLTERAGPAPDATRPPEERADSAPAS</sequence>
<organism evidence="3 4">
    <name type="scientific">Streptomyces minutiscleroticus</name>
    <dbReference type="NCBI Taxonomy" id="68238"/>
    <lineage>
        <taxon>Bacteria</taxon>
        <taxon>Bacillati</taxon>
        <taxon>Actinomycetota</taxon>
        <taxon>Actinomycetes</taxon>
        <taxon>Kitasatosporales</taxon>
        <taxon>Streptomycetaceae</taxon>
        <taxon>Streptomyces</taxon>
    </lineage>
</organism>
<comment type="caution">
    <text evidence="3">The sequence shown here is derived from an EMBL/GenBank/DDBJ whole genome shotgun (WGS) entry which is preliminary data.</text>
</comment>
<feature type="compositionally biased region" description="Basic and acidic residues" evidence="1">
    <location>
        <begin position="125"/>
        <end position="137"/>
    </location>
</feature>
<dbReference type="CDD" id="cd07043">
    <property type="entry name" value="STAS_anti-anti-sigma_factors"/>
    <property type="match status" value="1"/>
</dbReference>
<dbReference type="RefSeq" id="WP_190189112.1">
    <property type="nucleotide sequence ID" value="NZ_BMVU01000003.1"/>
</dbReference>
<gene>
    <name evidence="3" type="ORF">GCM10010358_12020</name>
</gene>
<dbReference type="AlphaFoldDB" id="A0A918KCZ3"/>
<keyword evidence="4" id="KW-1185">Reference proteome</keyword>